<evidence type="ECO:0000313" key="8">
    <source>
        <dbReference type="EMBL" id="CAB4336691.1"/>
    </source>
</evidence>
<evidence type="ECO:0000256" key="1">
    <source>
        <dbReference type="ARBA" id="ARBA00004141"/>
    </source>
</evidence>
<reference evidence="10" key="1">
    <citation type="submission" date="2020-05" db="EMBL/GenBank/DDBJ databases">
        <authorList>
            <person name="Chiriac C."/>
            <person name="Salcher M."/>
            <person name="Ghai R."/>
            <person name="Kavagutti S V."/>
        </authorList>
    </citation>
    <scope>NUCLEOTIDE SEQUENCE</scope>
</reference>
<name>A0A6J6YL63_9ZZZZ</name>
<dbReference type="EMBL" id="CAEZYC010000120">
    <property type="protein sequence ID" value="CAB4719913.1"/>
    <property type="molecule type" value="Genomic_DNA"/>
</dbReference>
<comment type="subcellular location">
    <subcellularLocation>
        <location evidence="1">Membrane</location>
        <topology evidence="1">Multi-pass membrane protein</topology>
    </subcellularLocation>
</comment>
<dbReference type="Pfam" id="PF00892">
    <property type="entry name" value="EamA"/>
    <property type="match status" value="2"/>
</dbReference>
<keyword evidence="2 5" id="KW-0812">Transmembrane</keyword>
<evidence type="ECO:0000313" key="12">
    <source>
        <dbReference type="EMBL" id="CAB5010386.1"/>
    </source>
</evidence>
<dbReference type="PANTHER" id="PTHR32322:SF2">
    <property type="entry name" value="EAMA DOMAIN-CONTAINING PROTEIN"/>
    <property type="match status" value="1"/>
</dbReference>
<dbReference type="SUPFAM" id="SSF103481">
    <property type="entry name" value="Multidrug resistance efflux transporter EmrE"/>
    <property type="match status" value="2"/>
</dbReference>
<dbReference type="InterPro" id="IPR050638">
    <property type="entry name" value="AA-Vitamin_Transporters"/>
</dbReference>
<feature type="transmembrane region" description="Helical" evidence="5">
    <location>
        <begin position="122"/>
        <end position="140"/>
    </location>
</feature>
<keyword evidence="4 5" id="KW-0472">Membrane</keyword>
<feature type="transmembrane region" description="Helical" evidence="5">
    <location>
        <begin position="152"/>
        <end position="175"/>
    </location>
</feature>
<dbReference type="GO" id="GO:0016020">
    <property type="term" value="C:membrane"/>
    <property type="evidence" value="ECO:0007669"/>
    <property type="project" value="UniProtKB-SubCell"/>
</dbReference>
<protein>
    <submittedName>
        <fullName evidence="10">Unannotated protein</fullName>
    </submittedName>
</protein>
<feature type="transmembrane region" description="Helical" evidence="5">
    <location>
        <begin position="35"/>
        <end position="53"/>
    </location>
</feature>
<dbReference type="EMBL" id="CAFBPK010000003">
    <property type="protein sequence ID" value="CAB5010386.1"/>
    <property type="molecule type" value="Genomic_DNA"/>
</dbReference>
<feature type="transmembrane region" description="Helical" evidence="5">
    <location>
        <begin position="254"/>
        <end position="286"/>
    </location>
</feature>
<proteinExistence type="predicted"/>
<evidence type="ECO:0000259" key="6">
    <source>
        <dbReference type="Pfam" id="PF00892"/>
    </source>
</evidence>
<dbReference type="EMBL" id="CAESAD010000002">
    <property type="protein sequence ID" value="CAB4336691.1"/>
    <property type="molecule type" value="Genomic_DNA"/>
</dbReference>
<evidence type="ECO:0000313" key="10">
    <source>
        <dbReference type="EMBL" id="CAB4808994.1"/>
    </source>
</evidence>
<feature type="transmembrane region" description="Helical" evidence="5">
    <location>
        <begin position="215"/>
        <end position="234"/>
    </location>
</feature>
<sequence>MSINYRGLGYAFIGVLVFSFTLPMVKLALPGFSPWTLTFGRAALAGLLALVFLRYSKVAFPDRSLILPLLVTASGIVVGWPILTTLALQETTSAHAAVITAGLPMATAVLAVFRLHEQVPKTFWVAAAIGTLTLVVYALLRGGQEGGTLISNLYLLGAVIAAAIGYAEGAILTKLMPGWQVVSWCVVLSLPVTLPYFVISLWLGAASHTITPVSLLAFLFTAFGSMYFGFFAWYRGLAELGVAKGSQVQLLQPLLTLLWSAILLGEVVTGATLLAASVVIICISVVQRLRVRLAKKSTV</sequence>
<evidence type="ECO:0000256" key="4">
    <source>
        <dbReference type="ARBA" id="ARBA00023136"/>
    </source>
</evidence>
<feature type="domain" description="EamA" evidence="6">
    <location>
        <begin position="7"/>
        <end position="136"/>
    </location>
</feature>
<dbReference type="EMBL" id="CAFBIX010000024">
    <property type="protein sequence ID" value="CAB4848034.1"/>
    <property type="molecule type" value="Genomic_DNA"/>
</dbReference>
<evidence type="ECO:0000256" key="2">
    <source>
        <dbReference type="ARBA" id="ARBA00022692"/>
    </source>
</evidence>
<feature type="transmembrane region" description="Helical" evidence="5">
    <location>
        <begin position="65"/>
        <end position="83"/>
    </location>
</feature>
<evidence type="ECO:0000313" key="11">
    <source>
        <dbReference type="EMBL" id="CAB4848034.1"/>
    </source>
</evidence>
<dbReference type="AlphaFoldDB" id="A0A6J6YL63"/>
<feature type="transmembrane region" description="Helical" evidence="5">
    <location>
        <begin position="181"/>
        <end position="203"/>
    </location>
</feature>
<dbReference type="InterPro" id="IPR037185">
    <property type="entry name" value="EmrE-like"/>
</dbReference>
<evidence type="ECO:0000313" key="9">
    <source>
        <dbReference type="EMBL" id="CAB4719913.1"/>
    </source>
</evidence>
<keyword evidence="3 5" id="KW-1133">Transmembrane helix</keyword>
<dbReference type="EMBL" id="CAFAAO010000015">
    <property type="protein sequence ID" value="CAB4808994.1"/>
    <property type="molecule type" value="Genomic_DNA"/>
</dbReference>
<evidence type="ECO:0000256" key="5">
    <source>
        <dbReference type="SAM" id="Phobius"/>
    </source>
</evidence>
<evidence type="ECO:0000256" key="3">
    <source>
        <dbReference type="ARBA" id="ARBA00022989"/>
    </source>
</evidence>
<dbReference type="PANTHER" id="PTHR32322">
    <property type="entry name" value="INNER MEMBRANE TRANSPORTER"/>
    <property type="match status" value="1"/>
</dbReference>
<feature type="transmembrane region" description="Helical" evidence="5">
    <location>
        <begin position="7"/>
        <end position="29"/>
    </location>
</feature>
<feature type="domain" description="EamA" evidence="6">
    <location>
        <begin position="151"/>
        <end position="285"/>
    </location>
</feature>
<gene>
    <name evidence="9" type="ORF">UFOPK2648_01374</name>
    <name evidence="10" type="ORF">UFOPK3037_01154</name>
    <name evidence="11" type="ORF">UFOPK3278_00721</name>
    <name evidence="7" type="ORF">UFOPK3406_00269</name>
    <name evidence="8" type="ORF">UFOPK3925_00642</name>
    <name evidence="12" type="ORF">UFOPK4097_00280</name>
</gene>
<evidence type="ECO:0000313" key="7">
    <source>
        <dbReference type="EMBL" id="CAB4331980.1"/>
    </source>
</evidence>
<organism evidence="10">
    <name type="scientific">freshwater metagenome</name>
    <dbReference type="NCBI Taxonomy" id="449393"/>
    <lineage>
        <taxon>unclassified sequences</taxon>
        <taxon>metagenomes</taxon>
        <taxon>ecological metagenomes</taxon>
    </lineage>
</organism>
<accession>A0A6J6YL63</accession>
<dbReference type="InterPro" id="IPR000620">
    <property type="entry name" value="EamA_dom"/>
</dbReference>
<dbReference type="EMBL" id="CAESAI010000004">
    <property type="protein sequence ID" value="CAB4331980.1"/>
    <property type="molecule type" value="Genomic_DNA"/>
</dbReference>